<dbReference type="Pfam" id="PF02735">
    <property type="entry name" value="Ku"/>
    <property type="match status" value="1"/>
</dbReference>
<comment type="subunit">
    <text evidence="3">Homodimer. Interacts with LigD.</text>
</comment>
<keyword evidence="2 3" id="KW-0233">DNA recombination</keyword>
<evidence type="ECO:0000256" key="1">
    <source>
        <dbReference type="ARBA" id="ARBA00023125"/>
    </source>
</evidence>
<accession>A0ABS0JMT0</accession>
<evidence type="ECO:0000313" key="6">
    <source>
        <dbReference type="EMBL" id="MBG6068335.1"/>
    </source>
</evidence>
<reference evidence="6 7" key="1">
    <citation type="submission" date="2020-11" db="EMBL/GenBank/DDBJ databases">
        <title>Sequencing the genomes of 1000 actinobacteria strains.</title>
        <authorList>
            <person name="Klenk H.-P."/>
        </authorList>
    </citation>
    <scope>NUCLEOTIDE SEQUENCE [LARGE SCALE GENOMIC DNA]</scope>
    <source>
        <strain evidence="6 7">DSM 101692</strain>
    </source>
</reference>
<evidence type="ECO:0000313" key="7">
    <source>
        <dbReference type="Proteomes" id="UP000614915"/>
    </source>
</evidence>
<evidence type="ECO:0000256" key="2">
    <source>
        <dbReference type="ARBA" id="ARBA00023172"/>
    </source>
</evidence>
<sequence length="342" mass="37127">MRAIWKGAVSFGLVSIGVKLYSATEEKDIRFHQVHREDGGRIRYKRTCSVCGEEVTYDDIAKGYDIGGGEMVILTDEDFADLPLTSSRAIDVLEFVPAEQVDPILYNKAYFLEPEGAATKPYVLLRDALIDSERVAIVKVALRQREQLATLRVREGVLLLNTMLWPDEIRTPDFGFLDEDLKVRPPELAMASSLIDSMTGEFEPDVFTDDYRAALQEVIDAKVEGREVVQPEEVEEAPAAAVDLMAALKASVERAKAARGEQPARSGGGGGEPTPISSARSAQKAAEKKAAKAPAKKTAAKKTAEKKTAEPAKKTAAKKAAAKKAEPAKKTAARKTAPRKSA</sequence>
<feature type="compositionally biased region" description="Basic and acidic residues" evidence="4">
    <location>
        <begin position="302"/>
        <end position="313"/>
    </location>
</feature>
<name>A0ABS0JMT0_9ACTN</name>
<dbReference type="HAMAP" id="MF_01875">
    <property type="entry name" value="Prokaryotic_Ku"/>
    <property type="match status" value="1"/>
</dbReference>
<dbReference type="SMART" id="SM00559">
    <property type="entry name" value="Ku78"/>
    <property type="match status" value="1"/>
</dbReference>
<feature type="domain" description="Ku" evidence="5">
    <location>
        <begin position="52"/>
        <end position="180"/>
    </location>
</feature>
<feature type="region of interest" description="Disordered" evidence="4">
    <location>
        <begin position="255"/>
        <end position="342"/>
    </location>
</feature>
<dbReference type="PANTHER" id="PTHR41251">
    <property type="entry name" value="NON-HOMOLOGOUS END JOINING PROTEIN KU"/>
    <property type="match status" value="1"/>
</dbReference>
<evidence type="ECO:0000256" key="4">
    <source>
        <dbReference type="SAM" id="MobiDB-lite"/>
    </source>
</evidence>
<proteinExistence type="inferred from homology"/>
<keyword evidence="7" id="KW-1185">Reference proteome</keyword>
<dbReference type="CDD" id="cd00789">
    <property type="entry name" value="KU_like"/>
    <property type="match status" value="1"/>
</dbReference>
<comment type="function">
    <text evidence="3">With LigD forms a non-homologous end joining (NHEJ) DNA repair enzyme, which repairs dsDNA breaks with reduced fidelity. Binds linear dsDNA with 5'- and 3'- overhangs but not closed circular dsDNA nor ssDNA. Recruits and stimulates the ligase activity of LigD.</text>
</comment>
<organism evidence="6 7">
    <name type="scientific">Micromonospora ureilytica</name>
    <dbReference type="NCBI Taxonomy" id="709868"/>
    <lineage>
        <taxon>Bacteria</taxon>
        <taxon>Bacillati</taxon>
        <taxon>Actinomycetota</taxon>
        <taxon>Actinomycetes</taxon>
        <taxon>Micromonosporales</taxon>
        <taxon>Micromonosporaceae</taxon>
        <taxon>Micromonospora</taxon>
    </lineage>
</organism>
<keyword evidence="3" id="KW-0234">DNA repair</keyword>
<dbReference type="RefSeq" id="WP_196928657.1">
    <property type="nucleotide sequence ID" value="NZ_JADOTX010000001.1"/>
</dbReference>
<feature type="compositionally biased region" description="Basic residues" evidence="4">
    <location>
        <begin position="331"/>
        <end position="342"/>
    </location>
</feature>
<dbReference type="InterPro" id="IPR006164">
    <property type="entry name" value="DNA_bd_Ku70/Ku80"/>
</dbReference>
<comment type="similarity">
    <text evidence="3">Belongs to the prokaryotic Ku family.</text>
</comment>
<dbReference type="EMBL" id="JADOTX010000001">
    <property type="protein sequence ID" value="MBG6068335.1"/>
    <property type="molecule type" value="Genomic_DNA"/>
</dbReference>
<keyword evidence="3" id="KW-0227">DNA damage</keyword>
<dbReference type="Gene3D" id="2.40.290.10">
    <property type="match status" value="1"/>
</dbReference>
<dbReference type="NCBIfam" id="TIGR02772">
    <property type="entry name" value="Ku_bact"/>
    <property type="match status" value="1"/>
</dbReference>
<comment type="caution">
    <text evidence="6">The sequence shown here is derived from an EMBL/GenBank/DDBJ whole genome shotgun (WGS) entry which is preliminary data.</text>
</comment>
<protein>
    <recommendedName>
        <fullName evidence="3">Non-homologous end joining protein Ku</fullName>
    </recommendedName>
</protein>
<dbReference type="InterPro" id="IPR009187">
    <property type="entry name" value="Prok_Ku"/>
</dbReference>
<dbReference type="PANTHER" id="PTHR41251:SF1">
    <property type="entry name" value="NON-HOMOLOGOUS END JOINING PROTEIN KU"/>
    <property type="match status" value="1"/>
</dbReference>
<gene>
    <name evidence="3" type="primary">ku</name>
    <name evidence="6" type="ORF">IW248_004622</name>
</gene>
<dbReference type="InterPro" id="IPR016194">
    <property type="entry name" value="SPOC-like_C_dom_sf"/>
</dbReference>
<evidence type="ECO:0000256" key="3">
    <source>
        <dbReference type="HAMAP-Rule" id="MF_01875"/>
    </source>
</evidence>
<evidence type="ECO:0000259" key="5">
    <source>
        <dbReference type="SMART" id="SM00559"/>
    </source>
</evidence>
<dbReference type="SUPFAM" id="SSF100939">
    <property type="entry name" value="SPOC domain-like"/>
    <property type="match status" value="1"/>
</dbReference>
<keyword evidence="1 3" id="KW-0238">DNA-binding</keyword>
<dbReference type="Proteomes" id="UP000614915">
    <property type="component" value="Unassembled WGS sequence"/>
</dbReference>